<dbReference type="Gene3D" id="3.40.50.300">
    <property type="entry name" value="P-loop containing nucleotide triphosphate hydrolases"/>
    <property type="match status" value="1"/>
</dbReference>
<reference evidence="1 2" key="1">
    <citation type="submission" date="2019-06" db="EMBL/GenBank/DDBJ databases">
        <title>Whole genome shotgun sequence of Halomonas halmophila NBRC 15537.</title>
        <authorList>
            <person name="Hosoyama A."/>
            <person name="Uohara A."/>
            <person name="Ohji S."/>
            <person name="Ichikawa N."/>
        </authorList>
    </citation>
    <scope>NUCLEOTIDE SEQUENCE [LARGE SCALE GENOMIC DNA]</scope>
    <source>
        <strain evidence="1 2">NBRC 15537</strain>
    </source>
</reference>
<dbReference type="Proteomes" id="UP000319812">
    <property type="component" value="Unassembled WGS sequence"/>
</dbReference>
<evidence type="ECO:0000313" key="1">
    <source>
        <dbReference type="EMBL" id="GED23424.1"/>
    </source>
</evidence>
<dbReference type="AlphaFoldDB" id="A0A4Y4F6E0"/>
<evidence type="ECO:0008006" key="3">
    <source>
        <dbReference type="Google" id="ProtNLM"/>
    </source>
</evidence>
<keyword evidence="2" id="KW-1185">Reference proteome</keyword>
<proteinExistence type="predicted"/>
<protein>
    <recommendedName>
        <fullName evidence="3">Sulfotransferase family protein</fullName>
    </recommendedName>
</protein>
<organism evidence="1 2">
    <name type="scientific">Halomonas halmophila</name>
    <dbReference type="NCBI Taxonomy" id="252"/>
    <lineage>
        <taxon>Bacteria</taxon>
        <taxon>Pseudomonadati</taxon>
        <taxon>Pseudomonadota</taxon>
        <taxon>Gammaproteobacteria</taxon>
        <taxon>Oceanospirillales</taxon>
        <taxon>Halomonadaceae</taxon>
        <taxon>Halomonas</taxon>
    </lineage>
</organism>
<accession>A0A4Y4F6E0</accession>
<dbReference type="OrthoDB" id="7981249at2"/>
<dbReference type="InterPro" id="IPR027417">
    <property type="entry name" value="P-loop_NTPase"/>
</dbReference>
<evidence type="ECO:0000313" key="2">
    <source>
        <dbReference type="Proteomes" id="UP000319812"/>
    </source>
</evidence>
<comment type="caution">
    <text evidence="1">The sequence shown here is derived from an EMBL/GenBank/DDBJ whole genome shotgun (WGS) entry which is preliminary data.</text>
</comment>
<sequence length="225" mass="25682">MIDSVLLSIHLPKCAGTSFKNSLVSAYGKTCYLDYGNLVTNKSERARSVRLKKKRELLNMVLNGNFEYDIVHGHFYATKYLDVVERPKWVTVLRNPLELVPSYYNFLSSSNSNGPLFKVARESSSLDEFASHPWFCNIMSKQIYPLHLKDFYLVSTLDSYEEFCDAFGQVSGQTFNPDHKVNISSKPSHSLTRNQKDIIENNNSLDLKLYSDLVSKGGILFRDSK</sequence>
<gene>
    <name evidence="1" type="ORF">HHA01_24010</name>
</gene>
<dbReference type="EMBL" id="BJOC01000035">
    <property type="protein sequence ID" value="GED23424.1"/>
    <property type="molecule type" value="Genomic_DNA"/>
</dbReference>
<dbReference type="RefSeq" id="WP_141321076.1">
    <property type="nucleotide sequence ID" value="NZ_BJOC01000035.1"/>
</dbReference>
<name>A0A4Y4F6E0_9GAMM</name>
<dbReference type="SUPFAM" id="SSF52540">
    <property type="entry name" value="P-loop containing nucleoside triphosphate hydrolases"/>
    <property type="match status" value="1"/>
</dbReference>